<reference evidence="2 3" key="1">
    <citation type="submission" date="2021-06" db="EMBL/GenBank/DDBJ databases">
        <title>Genome sequence of Babesia caballi.</title>
        <authorList>
            <person name="Yamagishi J."/>
            <person name="Kidaka T."/>
            <person name="Ochi A."/>
        </authorList>
    </citation>
    <scope>NUCLEOTIDE SEQUENCE [LARGE SCALE GENOMIC DNA]</scope>
    <source>
        <strain evidence="2">USDA-D6B2</strain>
    </source>
</reference>
<dbReference type="GeneID" id="94192350"/>
<accession>A0AAV4LMT8</accession>
<feature type="chain" id="PRO_5043338120" evidence="1">
    <location>
        <begin position="34"/>
        <end position="166"/>
    </location>
</feature>
<keyword evidence="3" id="KW-1185">Reference proteome</keyword>
<keyword evidence="1" id="KW-0732">Signal</keyword>
<name>A0AAV4LMT8_BABCB</name>
<sequence>MTPPTQTPNQPVKLLALQLVQLALNVLHVVVNGRYHQLQPVKHNPLALTLSSAFTRRLVILISCSSIIKETCTCVANPRETYLQRRKLRQRLQELDIGRLDRVDDVSPRRESNVCDNVHSGVDLEHEVGQDDAGDVFRAHAKRDGRAADRLHDQGLEVPRRPDGVR</sequence>
<comment type="caution">
    <text evidence="2">The sequence shown here is derived from an EMBL/GenBank/DDBJ whole genome shotgun (WGS) entry which is preliminary data.</text>
</comment>
<dbReference type="AlphaFoldDB" id="A0AAV4LMT8"/>
<protein>
    <submittedName>
        <fullName evidence="2">Low-complexity protein, putative</fullName>
    </submittedName>
</protein>
<gene>
    <name evidence="2" type="ORF">BcabD6B2_03020</name>
</gene>
<evidence type="ECO:0000313" key="2">
    <source>
        <dbReference type="EMBL" id="GIX60867.1"/>
    </source>
</evidence>
<proteinExistence type="predicted"/>
<evidence type="ECO:0000313" key="3">
    <source>
        <dbReference type="Proteomes" id="UP001497744"/>
    </source>
</evidence>
<dbReference type="RefSeq" id="XP_067712938.1">
    <property type="nucleotide sequence ID" value="XM_067856837.1"/>
</dbReference>
<dbReference type="EMBL" id="BPLF01000001">
    <property type="protein sequence ID" value="GIX60867.1"/>
    <property type="molecule type" value="Genomic_DNA"/>
</dbReference>
<evidence type="ECO:0000256" key="1">
    <source>
        <dbReference type="SAM" id="SignalP"/>
    </source>
</evidence>
<organism evidence="2 3">
    <name type="scientific">Babesia caballi</name>
    <dbReference type="NCBI Taxonomy" id="5871"/>
    <lineage>
        <taxon>Eukaryota</taxon>
        <taxon>Sar</taxon>
        <taxon>Alveolata</taxon>
        <taxon>Apicomplexa</taxon>
        <taxon>Aconoidasida</taxon>
        <taxon>Piroplasmida</taxon>
        <taxon>Babesiidae</taxon>
        <taxon>Babesia</taxon>
    </lineage>
</organism>
<feature type="signal peptide" evidence="1">
    <location>
        <begin position="1"/>
        <end position="33"/>
    </location>
</feature>
<dbReference type="Proteomes" id="UP001497744">
    <property type="component" value="Unassembled WGS sequence"/>
</dbReference>